<gene>
    <name evidence="2" type="ORF">Poly51_24970</name>
</gene>
<evidence type="ECO:0000313" key="2">
    <source>
        <dbReference type="EMBL" id="TWU56581.1"/>
    </source>
</evidence>
<keyword evidence="1" id="KW-0732">Signal</keyword>
<organism evidence="2 3">
    <name type="scientific">Rubripirellula tenax</name>
    <dbReference type="NCBI Taxonomy" id="2528015"/>
    <lineage>
        <taxon>Bacteria</taxon>
        <taxon>Pseudomonadati</taxon>
        <taxon>Planctomycetota</taxon>
        <taxon>Planctomycetia</taxon>
        <taxon>Pirellulales</taxon>
        <taxon>Pirellulaceae</taxon>
        <taxon>Rubripirellula</taxon>
    </lineage>
</organism>
<protein>
    <submittedName>
        <fullName evidence="2">Uncharacterized protein</fullName>
    </submittedName>
</protein>
<feature type="signal peptide" evidence="1">
    <location>
        <begin position="1"/>
        <end position="32"/>
    </location>
</feature>
<evidence type="ECO:0000313" key="3">
    <source>
        <dbReference type="Proteomes" id="UP000318288"/>
    </source>
</evidence>
<dbReference type="EMBL" id="SJPW01000003">
    <property type="protein sequence ID" value="TWU56581.1"/>
    <property type="molecule type" value="Genomic_DNA"/>
</dbReference>
<evidence type="ECO:0000256" key="1">
    <source>
        <dbReference type="SAM" id="SignalP"/>
    </source>
</evidence>
<proteinExistence type="predicted"/>
<accession>A0A5C6FAK6</accession>
<dbReference type="AlphaFoldDB" id="A0A5C6FAK6"/>
<feature type="chain" id="PRO_5022723522" evidence="1">
    <location>
        <begin position="33"/>
        <end position="209"/>
    </location>
</feature>
<comment type="caution">
    <text evidence="2">The sequence shown here is derived from an EMBL/GenBank/DDBJ whole genome shotgun (WGS) entry which is preliminary data.</text>
</comment>
<keyword evidence="3" id="KW-1185">Reference proteome</keyword>
<reference evidence="2 3" key="1">
    <citation type="submission" date="2019-02" db="EMBL/GenBank/DDBJ databases">
        <title>Deep-cultivation of Planctomycetes and their phenomic and genomic characterization uncovers novel biology.</title>
        <authorList>
            <person name="Wiegand S."/>
            <person name="Jogler M."/>
            <person name="Boedeker C."/>
            <person name="Pinto D."/>
            <person name="Vollmers J."/>
            <person name="Rivas-Marin E."/>
            <person name="Kohn T."/>
            <person name="Peeters S.H."/>
            <person name="Heuer A."/>
            <person name="Rast P."/>
            <person name="Oberbeckmann S."/>
            <person name="Bunk B."/>
            <person name="Jeske O."/>
            <person name="Meyerdierks A."/>
            <person name="Storesund J.E."/>
            <person name="Kallscheuer N."/>
            <person name="Luecker S."/>
            <person name="Lage O.M."/>
            <person name="Pohl T."/>
            <person name="Merkel B.J."/>
            <person name="Hornburger P."/>
            <person name="Mueller R.-W."/>
            <person name="Bruemmer F."/>
            <person name="Labrenz M."/>
            <person name="Spormann A.M."/>
            <person name="Op Den Camp H."/>
            <person name="Overmann J."/>
            <person name="Amann R."/>
            <person name="Jetten M.S.M."/>
            <person name="Mascher T."/>
            <person name="Medema M.H."/>
            <person name="Devos D.P."/>
            <person name="Kaster A.-K."/>
            <person name="Ovreas L."/>
            <person name="Rohde M."/>
            <person name="Galperin M.Y."/>
            <person name="Jogler C."/>
        </authorList>
    </citation>
    <scope>NUCLEOTIDE SEQUENCE [LARGE SCALE GENOMIC DNA]</scope>
    <source>
        <strain evidence="2 3">Poly51</strain>
    </source>
</reference>
<dbReference type="Proteomes" id="UP000318288">
    <property type="component" value="Unassembled WGS sequence"/>
</dbReference>
<dbReference type="RefSeq" id="WP_246114437.1">
    <property type="nucleotide sequence ID" value="NZ_SJPW01000003.1"/>
</dbReference>
<name>A0A5C6FAK6_9BACT</name>
<sequence length="209" mass="23000" precursor="true">MKYQSFPNVVPALAVALSTLCGVSVGTTALHAQEHILGEQILGSPIEGTPILGSPVDSGYIGGDVYSGNSYPTESYPAESYSGDSYPTETVDGGTVYEDGSFVGDMSAGVIGRAYGQPDLFYNYYTQGNASAANAQMYLSPLPVPPNVGHTHFTYQPFYPEEMLYWHKNKFHNYYDNGRGMNRTRATYFSPPVRQTASNIYWNFLRIPR</sequence>